<dbReference type="SMART" id="SM00228">
    <property type="entry name" value="PDZ"/>
    <property type="match status" value="1"/>
</dbReference>
<keyword evidence="3" id="KW-0440">LIM domain</keyword>
<keyword evidence="7" id="KW-1185">Reference proteome</keyword>
<dbReference type="GO" id="GO:0030018">
    <property type="term" value="C:Z disc"/>
    <property type="evidence" value="ECO:0007669"/>
    <property type="project" value="TreeGrafter"/>
</dbReference>
<dbReference type="GO" id="GO:0051371">
    <property type="term" value="F:muscle alpha-actinin binding"/>
    <property type="evidence" value="ECO:0007669"/>
    <property type="project" value="TreeGrafter"/>
</dbReference>
<keyword evidence="3" id="KW-0479">Metal-binding</keyword>
<dbReference type="GO" id="GO:0001725">
    <property type="term" value="C:stress fiber"/>
    <property type="evidence" value="ECO:0007669"/>
    <property type="project" value="TreeGrafter"/>
</dbReference>
<comment type="caution">
    <text evidence="6">The sequence shown here is derived from an EMBL/GenBank/DDBJ whole genome shotgun (WGS) entry which is preliminary data.</text>
</comment>
<comment type="subcellular location">
    <subcellularLocation>
        <location evidence="1">Cytoplasm</location>
    </subcellularLocation>
</comment>
<dbReference type="GO" id="GO:0061061">
    <property type="term" value="P:muscle structure development"/>
    <property type="evidence" value="ECO:0007669"/>
    <property type="project" value="TreeGrafter"/>
</dbReference>
<evidence type="ECO:0000313" key="7">
    <source>
        <dbReference type="Proteomes" id="UP000593567"/>
    </source>
</evidence>
<keyword evidence="2" id="KW-0963">Cytoplasm</keyword>
<dbReference type="Pfam" id="PF00595">
    <property type="entry name" value="PDZ"/>
    <property type="match status" value="1"/>
</dbReference>
<dbReference type="CDD" id="cd23068">
    <property type="entry name" value="PDZ_ZASP52-like"/>
    <property type="match status" value="1"/>
</dbReference>
<dbReference type="InterPro" id="IPR001478">
    <property type="entry name" value="PDZ"/>
</dbReference>
<dbReference type="GO" id="GO:0031941">
    <property type="term" value="C:filamentous actin"/>
    <property type="evidence" value="ECO:0007669"/>
    <property type="project" value="TreeGrafter"/>
</dbReference>
<evidence type="ECO:0000256" key="3">
    <source>
        <dbReference type="ARBA" id="ARBA00023038"/>
    </source>
</evidence>
<dbReference type="PROSITE" id="PS50106">
    <property type="entry name" value="PDZ"/>
    <property type="match status" value="1"/>
</dbReference>
<dbReference type="GO" id="GO:0003779">
    <property type="term" value="F:actin binding"/>
    <property type="evidence" value="ECO:0007669"/>
    <property type="project" value="TreeGrafter"/>
</dbReference>
<dbReference type="InterPro" id="IPR036034">
    <property type="entry name" value="PDZ_sf"/>
</dbReference>
<dbReference type="AlphaFoldDB" id="A0A7J7KQ44"/>
<dbReference type="SUPFAM" id="SSF50156">
    <property type="entry name" value="PDZ domain-like"/>
    <property type="match status" value="1"/>
</dbReference>
<accession>A0A7J7KQ44</accession>
<dbReference type="Proteomes" id="UP000593567">
    <property type="component" value="Unassembled WGS sequence"/>
</dbReference>
<dbReference type="GO" id="GO:0005912">
    <property type="term" value="C:adherens junction"/>
    <property type="evidence" value="ECO:0007669"/>
    <property type="project" value="TreeGrafter"/>
</dbReference>
<dbReference type="FunFam" id="2.30.42.10:FF:000055">
    <property type="entry name" value="PDZ and LIM domain protein 3"/>
    <property type="match status" value="1"/>
</dbReference>
<feature type="region of interest" description="Disordered" evidence="4">
    <location>
        <begin position="145"/>
        <end position="213"/>
    </location>
</feature>
<dbReference type="SMART" id="SM00735">
    <property type="entry name" value="ZM"/>
    <property type="match status" value="1"/>
</dbReference>
<protein>
    <recommendedName>
        <fullName evidence="5">PDZ domain-containing protein</fullName>
    </recommendedName>
</protein>
<dbReference type="PANTHER" id="PTHR24214:SF38">
    <property type="entry name" value="PDZ AND LIM DOMAIN PROTEIN ZASP-RELATED"/>
    <property type="match status" value="1"/>
</dbReference>
<evidence type="ECO:0000256" key="4">
    <source>
        <dbReference type="SAM" id="MobiDB-lite"/>
    </source>
</evidence>
<keyword evidence="3" id="KW-0862">Zinc</keyword>
<name>A0A7J7KQ44_BUGNE</name>
<dbReference type="InterPro" id="IPR050604">
    <property type="entry name" value="PDZ-LIM_domain"/>
</dbReference>
<organism evidence="6 7">
    <name type="scientific">Bugula neritina</name>
    <name type="common">Brown bryozoan</name>
    <name type="synonym">Sertularia neritina</name>
    <dbReference type="NCBI Taxonomy" id="10212"/>
    <lineage>
        <taxon>Eukaryota</taxon>
        <taxon>Metazoa</taxon>
        <taxon>Spiralia</taxon>
        <taxon>Lophotrochozoa</taxon>
        <taxon>Bryozoa</taxon>
        <taxon>Gymnolaemata</taxon>
        <taxon>Cheilostomatida</taxon>
        <taxon>Flustrina</taxon>
        <taxon>Buguloidea</taxon>
        <taxon>Bugulidae</taxon>
        <taxon>Bugula</taxon>
    </lineage>
</organism>
<dbReference type="PANTHER" id="PTHR24214">
    <property type="entry name" value="PDZ AND LIM DOMAIN PROTEIN ZASP"/>
    <property type="match status" value="1"/>
</dbReference>
<reference evidence="6" key="1">
    <citation type="submission" date="2020-06" db="EMBL/GenBank/DDBJ databases">
        <title>Draft genome of Bugula neritina, a colonial animal packing powerful symbionts and potential medicines.</title>
        <authorList>
            <person name="Rayko M."/>
        </authorList>
    </citation>
    <scope>NUCLEOTIDE SEQUENCE [LARGE SCALE GENOMIC DNA]</scope>
    <source>
        <strain evidence="6">Kwan_BN1</strain>
    </source>
</reference>
<dbReference type="EMBL" id="VXIV02000163">
    <property type="protein sequence ID" value="KAF6040287.1"/>
    <property type="molecule type" value="Genomic_DNA"/>
</dbReference>
<gene>
    <name evidence="6" type="ORF">EB796_001404</name>
</gene>
<dbReference type="OrthoDB" id="44841at2759"/>
<proteinExistence type="predicted"/>
<evidence type="ECO:0000259" key="5">
    <source>
        <dbReference type="PROSITE" id="PS50106"/>
    </source>
</evidence>
<evidence type="ECO:0000313" key="6">
    <source>
        <dbReference type="EMBL" id="KAF6040287.1"/>
    </source>
</evidence>
<dbReference type="Gene3D" id="2.30.42.10">
    <property type="match status" value="1"/>
</dbReference>
<dbReference type="InterPro" id="IPR006643">
    <property type="entry name" value="Zasp-like_motif"/>
</dbReference>
<evidence type="ECO:0000256" key="2">
    <source>
        <dbReference type="ARBA" id="ARBA00022490"/>
    </source>
</evidence>
<feature type="domain" description="PDZ" evidence="5">
    <location>
        <begin position="4"/>
        <end position="86"/>
    </location>
</feature>
<evidence type="ECO:0000256" key="1">
    <source>
        <dbReference type="ARBA" id="ARBA00004496"/>
    </source>
</evidence>
<dbReference type="GO" id="GO:0030036">
    <property type="term" value="P:actin cytoskeleton organization"/>
    <property type="evidence" value="ECO:0007669"/>
    <property type="project" value="TreeGrafter"/>
</dbReference>
<sequence length="323" mass="35348">MEYTVKLHRDSLLSPWGFRLQGGADLNSNLSIQRVFSGSPAEGELQRGDVLVAIDNRDTSSLSHAAAEQAIKSAGGELVLRVRRTGPNQALPYTSFNNTPNNQTMYSQNGGYTVGSHYWNDTPQGSMLTPQDQAMLNLVSHSLASKPLRPANSPPQHQQRGPYSEPNNQHHYGWVPAQGSGASQGRKFYQPHNFNKPTPGPLSYKPSHNPYSSTASAAHLQYNSPLQLYSKKNAQNALNISVPGDSSAGQTIKLSAYQGGEAKGDIVDSPTLRYVLREDEVKAKTGHKADVQFYREAHEYGPGMVPLKAYKEEVDEPIPSSDF</sequence>
<feature type="compositionally biased region" description="Polar residues" evidence="4">
    <location>
        <begin position="154"/>
        <end position="170"/>
    </location>
</feature>